<dbReference type="EMBL" id="JAXQNO010000017">
    <property type="protein sequence ID" value="KAK4778777.1"/>
    <property type="molecule type" value="Genomic_DNA"/>
</dbReference>
<dbReference type="Pfam" id="PF13679">
    <property type="entry name" value="Methyltransf_32"/>
    <property type="match status" value="1"/>
</dbReference>
<feature type="domain" description="Methyltransferase" evidence="1">
    <location>
        <begin position="124"/>
        <end position="302"/>
    </location>
</feature>
<comment type="caution">
    <text evidence="2">The sequence shown here is derived from an EMBL/GenBank/DDBJ whole genome shotgun (WGS) entry which is preliminary data.</text>
</comment>
<organism evidence="2 3">
    <name type="scientific">Trapa natans</name>
    <name type="common">Water chestnut</name>
    <dbReference type="NCBI Taxonomy" id="22666"/>
    <lineage>
        <taxon>Eukaryota</taxon>
        <taxon>Viridiplantae</taxon>
        <taxon>Streptophyta</taxon>
        <taxon>Embryophyta</taxon>
        <taxon>Tracheophyta</taxon>
        <taxon>Spermatophyta</taxon>
        <taxon>Magnoliopsida</taxon>
        <taxon>eudicotyledons</taxon>
        <taxon>Gunneridae</taxon>
        <taxon>Pentapetalae</taxon>
        <taxon>rosids</taxon>
        <taxon>malvids</taxon>
        <taxon>Myrtales</taxon>
        <taxon>Lythraceae</taxon>
        <taxon>Trapa</taxon>
    </lineage>
</organism>
<dbReference type="Proteomes" id="UP001346149">
    <property type="component" value="Unassembled WGS sequence"/>
</dbReference>
<evidence type="ECO:0000259" key="1">
    <source>
        <dbReference type="Pfam" id="PF13679"/>
    </source>
</evidence>
<dbReference type="AlphaFoldDB" id="A0AAN7LDP7"/>
<proteinExistence type="predicted"/>
<protein>
    <recommendedName>
        <fullName evidence="1">Methyltransferase domain-containing protein</fullName>
    </recommendedName>
</protein>
<name>A0AAN7LDP7_TRANT</name>
<dbReference type="InterPro" id="IPR052220">
    <property type="entry name" value="METTL25"/>
</dbReference>
<sequence length="529" mass="59538">MTDISCEYSCETAAQTLEWIHAIIRFIEPYSSLMEAHVVNFFKDRLWEAVDKEWMDCLSQESVENLLLIPCGVIQDHWPASLKRFLITLKSLSYRRNQVDLQTKFPGLRVDSLNGVLIQGMNLKKRHEVEILSAIVSFITKSVGAQVIIDVGAGQGYLSQVLSFQYHHSVVSVDASSHHGRITDARSERIRKHYAAQIRKSGSGHMNLKIPKTVTCEVSSINVLKSICRMPLFKVEEDKLQRHEIDGRKPDFVSVAVDESSFVLAGLHACGDLSVTMIKTFVELDNIKAVVSIGCCYNLLSEDKSMDASSQSGFPMSSGIRSAGLSLGKCSRDLACQSAERWRNLKEDSGLHNFDLHAFRAAFQMVLHSHYPEVLVTCPSIGRQGKAVRRQQQRRILHSSFNKNSGDGIGSKLDKFGSCDKSSTCESATCETKFRHFENFTLSGLQHLHLQLLQDTDIYEIWKENEPFMEFIGPYWSLRAAMGSLLETLILLDRLLFLQEQGIALKTFMLPLFDPSLSPRNLAIIAMKN</sequence>
<keyword evidence="3" id="KW-1185">Reference proteome</keyword>
<evidence type="ECO:0000313" key="3">
    <source>
        <dbReference type="Proteomes" id="UP001346149"/>
    </source>
</evidence>
<reference evidence="2 3" key="1">
    <citation type="journal article" date="2023" name="Hortic Res">
        <title>Pangenome of water caltrop reveals structural variations and asymmetric subgenome divergence after allopolyploidization.</title>
        <authorList>
            <person name="Zhang X."/>
            <person name="Chen Y."/>
            <person name="Wang L."/>
            <person name="Yuan Y."/>
            <person name="Fang M."/>
            <person name="Shi L."/>
            <person name="Lu R."/>
            <person name="Comes H.P."/>
            <person name="Ma Y."/>
            <person name="Chen Y."/>
            <person name="Huang G."/>
            <person name="Zhou Y."/>
            <person name="Zheng Z."/>
            <person name="Qiu Y."/>
        </authorList>
    </citation>
    <scope>NUCLEOTIDE SEQUENCE [LARGE SCALE GENOMIC DNA]</scope>
    <source>
        <strain evidence="2">F231</strain>
    </source>
</reference>
<dbReference type="PANTHER" id="PTHR12496">
    <property type="entry name" value="CGI-41 METHYLTRANSFERASE"/>
    <property type="match status" value="1"/>
</dbReference>
<dbReference type="PANTHER" id="PTHR12496:SF0">
    <property type="entry name" value="METHYLTRANSFERASE DOMAIN-CONTAINING PROTEIN"/>
    <property type="match status" value="1"/>
</dbReference>
<accession>A0AAN7LDP7</accession>
<gene>
    <name evidence="2" type="ORF">SAY86_006305</name>
</gene>
<evidence type="ECO:0000313" key="2">
    <source>
        <dbReference type="EMBL" id="KAK4778777.1"/>
    </source>
</evidence>
<dbReference type="InterPro" id="IPR025714">
    <property type="entry name" value="Methyltranfer_dom"/>
</dbReference>